<dbReference type="PANTHER" id="PTHR39472:SF1">
    <property type="entry name" value="EXPRESSED PROTEIN"/>
    <property type="match status" value="1"/>
</dbReference>
<organism evidence="3 4">
    <name type="scientific">Knufia fluminis</name>
    <dbReference type="NCBI Taxonomy" id="191047"/>
    <lineage>
        <taxon>Eukaryota</taxon>
        <taxon>Fungi</taxon>
        <taxon>Dikarya</taxon>
        <taxon>Ascomycota</taxon>
        <taxon>Pezizomycotina</taxon>
        <taxon>Eurotiomycetes</taxon>
        <taxon>Chaetothyriomycetidae</taxon>
        <taxon>Chaetothyriales</taxon>
        <taxon>Trichomeriaceae</taxon>
        <taxon>Knufia</taxon>
    </lineage>
</organism>
<evidence type="ECO:0000256" key="2">
    <source>
        <dbReference type="SAM" id="MobiDB-lite"/>
    </source>
</evidence>
<dbReference type="EMBL" id="JAKLMC020000001">
    <property type="protein sequence ID" value="KAK5958690.1"/>
    <property type="molecule type" value="Genomic_DNA"/>
</dbReference>
<dbReference type="AlphaFoldDB" id="A0AAN8EQJ2"/>
<feature type="region of interest" description="Disordered" evidence="2">
    <location>
        <begin position="1"/>
        <end position="131"/>
    </location>
</feature>
<reference evidence="3 4" key="1">
    <citation type="submission" date="2022-12" db="EMBL/GenBank/DDBJ databases">
        <title>Genomic features and morphological characterization of a novel Knufia sp. strain isolated from spacecraft assembly facility.</title>
        <authorList>
            <person name="Teixeira M."/>
            <person name="Chander A.M."/>
            <person name="Stajich J.E."/>
            <person name="Venkateswaran K."/>
        </authorList>
    </citation>
    <scope>NUCLEOTIDE SEQUENCE [LARGE SCALE GENOMIC DNA]</scope>
    <source>
        <strain evidence="3 4">FJI-L2-BK-P2</strain>
    </source>
</reference>
<evidence type="ECO:0000256" key="1">
    <source>
        <dbReference type="SAM" id="Coils"/>
    </source>
</evidence>
<keyword evidence="1" id="KW-0175">Coiled coil</keyword>
<accession>A0AAN8EQJ2</accession>
<feature type="compositionally biased region" description="Polar residues" evidence="2">
    <location>
        <begin position="94"/>
        <end position="113"/>
    </location>
</feature>
<dbReference type="PANTHER" id="PTHR39472">
    <property type="entry name" value="EXPRESSED PROTEIN"/>
    <property type="match status" value="1"/>
</dbReference>
<proteinExistence type="predicted"/>
<comment type="caution">
    <text evidence="3">The sequence shown here is derived from an EMBL/GenBank/DDBJ whole genome shotgun (WGS) entry which is preliminary data.</text>
</comment>
<name>A0AAN8EQJ2_9EURO</name>
<dbReference type="Proteomes" id="UP001316803">
    <property type="component" value="Unassembled WGS sequence"/>
</dbReference>
<feature type="compositionally biased region" description="Low complexity" evidence="2">
    <location>
        <begin position="119"/>
        <end position="131"/>
    </location>
</feature>
<protein>
    <submittedName>
        <fullName evidence="3">Uncharacterized protein</fullName>
    </submittedName>
</protein>
<sequence length="347" mass="38995">MAIDRDPQVINGPFRFGKSDSDRANLGSTGGALDEHPDPNADVPDICAPGLVAPPREEGRIKDAGGSIADQQPLSRHALSSRPLPPLPGEINMAANNSNAFPPLENSMNSPRSPASGPGSQANGNGANYANSYVPPLPVGHQQDLTFLYQQIQELSGILQNNRERVNDVTKSAEEVARRANIPNGHSSDDHSADQARIRELERELAKANKVIDLYKHEQKENTTLVGQYEQGLWQATEQVRDYASKNEDRFLAQKRHYNELLQQEKDEHLQTRLDRNHWHNQTIRVCEMIRTAYRLRVDEWCDEYRVVVGLQSEVRCLRRCLGIEAEKPEEETGWPYLKDVPLDDQA</sequence>
<gene>
    <name evidence="3" type="ORF">OHC33_000533</name>
</gene>
<feature type="coiled-coil region" evidence="1">
    <location>
        <begin position="191"/>
        <end position="218"/>
    </location>
</feature>
<keyword evidence="4" id="KW-1185">Reference proteome</keyword>
<evidence type="ECO:0000313" key="3">
    <source>
        <dbReference type="EMBL" id="KAK5958690.1"/>
    </source>
</evidence>
<evidence type="ECO:0000313" key="4">
    <source>
        <dbReference type="Proteomes" id="UP001316803"/>
    </source>
</evidence>